<accession>A0AAD7IEP5</accession>
<keyword evidence="3" id="KW-1185">Reference proteome</keyword>
<name>A0AAD7IEP5_9AGAR</name>
<proteinExistence type="predicted"/>
<feature type="compositionally biased region" description="Basic and acidic residues" evidence="1">
    <location>
        <begin position="78"/>
        <end position="96"/>
    </location>
</feature>
<reference evidence="2" key="1">
    <citation type="submission" date="2023-03" db="EMBL/GenBank/DDBJ databases">
        <title>Massive genome expansion in bonnet fungi (Mycena s.s.) driven by repeated elements and novel gene families across ecological guilds.</title>
        <authorList>
            <consortium name="Lawrence Berkeley National Laboratory"/>
            <person name="Harder C.B."/>
            <person name="Miyauchi S."/>
            <person name="Viragh M."/>
            <person name="Kuo A."/>
            <person name="Thoen E."/>
            <person name="Andreopoulos B."/>
            <person name="Lu D."/>
            <person name="Skrede I."/>
            <person name="Drula E."/>
            <person name="Henrissat B."/>
            <person name="Morin E."/>
            <person name="Kohler A."/>
            <person name="Barry K."/>
            <person name="LaButti K."/>
            <person name="Morin E."/>
            <person name="Salamov A."/>
            <person name="Lipzen A."/>
            <person name="Mereny Z."/>
            <person name="Hegedus B."/>
            <person name="Baldrian P."/>
            <person name="Stursova M."/>
            <person name="Weitz H."/>
            <person name="Taylor A."/>
            <person name="Grigoriev I.V."/>
            <person name="Nagy L.G."/>
            <person name="Martin F."/>
            <person name="Kauserud H."/>
        </authorList>
    </citation>
    <scope>NUCLEOTIDE SEQUENCE</scope>
    <source>
        <strain evidence="2">CBHHK182m</strain>
    </source>
</reference>
<dbReference type="AlphaFoldDB" id="A0AAD7IEP5"/>
<feature type="region of interest" description="Disordered" evidence="1">
    <location>
        <begin position="74"/>
        <end position="96"/>
    </location>
</feature>
<sequence>MTTPSNPTSSSNTGDSTVRLLSDPNLAFCPDFSSDDYEDIRQSIDADDAPAAIAKLVEAWTKGNERKKAQWVLQAQADRTREEEEEERRQRDLDAAEAEATKLAEKERLEAEKKLPKLGDFDDNSGPSSFVEDRISLFAQKKLERHEYCRLWPFTPAGLAEAATASQSSAEDGSSITLDWGADNQLTFRSGPSSSTHKNMRRDEDLPYREFSLGWHRYVKEIERAKWTPRHVNALKSFFYGLDTHPLREKEHGDQIILIYADRYRYEWFNTLGTDQSFNIAQIDNEKVNQIGHEYFMKLHSSAIAS</sequence>
<evidence type="ECO:0000313" key="2">
    <source>
        <dbReference type="EMBL" id="KAJ7740111.1"/>
    </source>
</evidence>
<organism evidence="2 3">
    <name type="scientific">Mycena metata</name>
    <dbReference type="NCBI Taxonomy" id="1033252"/>
    <lineage>
        <taxon>Eukaryota</taxon>
        <taxon>Fungi</taxon>
        <taxon>Dikarya</taxon>
        <taxon>Basidiomycota</taxon>
        <taxon>Agaricomycotina</taxon>
        <taxon>Agaricomycetes</taxon>
        <taxon>Agaricomycetidae</taxon>
        <taxon>Agaricales</taxon>
        <taxon>Marasmiineae</taxon>
        <taxon>Mycenaceae</taxon>
        <taxon>Mycena</taxon>
    </lineage>
</organism>
<protein>
    <submittedName>
        <fullName evidence="2">Uncharacterized protein</fullName>
    </submittedName>
</protein>
<evidence type="ECO:0000313" key="3">
    <source>
        <dbReference type="Proteomes" id="UP001215598"/>
    </source>
</evidence>
<dbReference type="Proteomes" id="UP001215598">
    <property type="component" value="Unassembled WGS sequence"/>
</dbReference>
<dbReference type="EMBL" id="JARKIB010000104">
    <property type="protein sequence ID" value="KAJ7740111.1"/>
    <property type="molecule type" value="Genomic_DNA"/>
</dbReference>
<gene>
    <name evidence="2" type="ORF">B0H16DRAFT_1324632</name>
</gene>
<comment type="caution">
    <text evidence="2">The sequence shown here is derived from an EMBL/GenBank/DDBJ whole genome shotgun (WGS) entry which is preliminary data.</text>
</comment>
<evidence type="ECO:0000256" key="1">
    <source>
        <dbReference type="SAM" id="MobiDB-lite"/>
    </source>
</evidence>